<keyword evidence="3" id="KW-1185">Reference proteome</keyword>
<feature type="region of interest" description="Disordered" evidence="1">
    <location>
        <begin position="16"/>
        <end position="66"/>
    </location>
</feature>
<feature type="compositionally biased region" description="Pro residues" evidence="1">
    <location>
        <begin position="41"/>
        <end position="57"/>
    </location>
</feature>
<feature type="non-terminal residue" evidence="2">
    <location>
        <position position="1"/>
    </location>
</feature>
<protein>
    <submittedName>
        <fullName evidence="2">Uncharacterized protein</fullName>
    </submittedName>
</protein>
<sequence length="66" mass="6899">IPSFELSAYRQLTETDAVHISPTMPLQAAPYPQSSTTPSLSPTPTPSPSPSPSPSPTPSLSRYSAS</sequence>
<dbReference type="EMBL" id="CAJNOR010003686">
    <property type="protein sequence ID" value="CAF1438208.1"/>
    <property type="molecule type" value="Genomic_DNA"/>
</dbReference>
<proteinExistence type="predicted"/>
<dbReference type="AlphaFoldDB" id="A0A815NLS9"/>
<organism evidence="2 3">
    <name type="scientific">Adineta ricciae</name>
    <name type="common">Rotifer</name>
    <dbReference type="NCBI Taxonomy" id="249248"/>
    <lineage>
        <taxon>Eukaryota</taxon>
        <taxon>Metazoa</taxon>
        <taxon>Spiralia</taxon>
        <taxon>Gnathifera</taxon>
        <taxon>Rotifera</taxon>
        <taxon>Eurotatoria</taxon>
        <taxon>Bdelloidea</taxon>
        <taxon>Adinetida</taxon>
        <taxon>Adinetidae</taxon>
        <taxon>Adineta</taxon>
    </lineage>
</organism>
<accession>A0A815NLS9</accession>
<evidence type="ECO:0000313" key="2">
    <source>
        <dbReference type="EMBL" id="CAF1438208.1"/>
    </source>
</evidence>
<evidence type="ECO:0000313" key="3">
    <source>
        <dbReference type="Proteomes" id="UP000663828"/>
    </source>
</evidence>
<reference evidence="2" key="1">
    <citation type="submission" date="2021-02" db="EMBL/GenBank/DDBJ databases">
        <authorList>
            <person name="Nowell W R."/>
        </authorList>
    </citation>
    <scope>NUCLEOTIDE SEQUENCE</scope>
</reference>
<dbReference type="Proteomes" id="UP000663828">
    <property type="component" value="Unassembled WGS sequence"/>
</dbReference>
<gene>
    <name evidence="2" type="ORF">XAT740_LOCUS36159</name>
</gene>
<comment type="caution">
    <text evidence="2">The sequence shown here is derived from an EMBL/GenBank/DDBJ whole genome shotgun (WGS) entry which is preliminary data.</text>
</comment>
<name>A0A815NLS9_ADIRI</name>
<evidence type="ECO:0000256" key="1">
    <source>
        <dbReference type="SAM" id="MobiDB-lite"/>
    </source>
</evidence>